<keyword evidence="6" id="KW-0812">Transmembrane</keyword>
<dbReference type="InterPro" id="IPR039606">
    <property type="entry name" value="Phytol/farnesol_kinase"/>
</dbReference>
<keyword evidence="9" id="KW-0418">Kinase</keyword>
<feature type="compositionally biased region" description="Gly residues" evidence="18">
    <location>
        <begin position="676"/>
        <end position="691"/>
    </location>
</feature>
<name>A0A2J8A122_9CHLO</name>
<proteinExistence type="inferred from homology"/>
<evidence type="ECO:0000256" key="2">
    <source>
        <dbReference type="ARBA" id="ARBA00010794"/>
    </source>
</evidence>
<keyword evidence="13" id="KW-0472">Membrane</keyword>
<evidence type="ECO:0000256" key="4">
    <source>
        <dbReference type="ARBA" id="ARBA00022640"/>
    </source>
</evidence>
<evidence type="ECO:0000256" key="7">
    <source>
        <dbReference type="ARBA" id="ARBA00022723"/>
    </source>
</evidence>
<feature type="compositionally biased region" description="Low complexity" evidence="18">
    <location>
        <begin position="412"/>
        <end position="425"/>
    </location>
</feature>
<evidence type="ECO:0000256" key="12">
    <source>
        <dbReference type="ARBA" id="ARBA00022989"/>
    </source>
</evidence>
<evidence type="ECO:0000256" key="3">
    <source>
        <dbReference type="ARBA" id="ARBA00022528"/>
    </source>
</evidence>
<keyword evidence="3" id="KW-0150">Chloroplast</keyword>
<dbReference type="GO" id="GO:0008270">
    <property type="term" value="F:zinc ion binding"/>
    <property type="evidence" value="ECO:0007669"/>
    <property type="project" value="UniProtKB-KW"/>
</dbReference>
<comment type="similarity">
    <text evidence="2">Belongs to the polyprenol kinase family.</text>
</comment>
<dbReference type="Proteomes" id="UP000236333">
    <property type="component" value="Unassembled WGS sequence"/>
</dbReference>
<keyword evidence="21" id="KW-1185">Reference proteome</keyword>
<accession>A0A2J8A122</accession>
<dbReference type="InterPro" id="IPR002893">
    <property type="entry name" value="Znf_MYND"/>
</dbReference>
<keyword evidence="11" id="KW-0809">Transit peptide</keyword>
<gene>
    <name evidence="20" type="ORF">TSOC_007429</name>
</gene>
<dbReference type="AlphaFoldDB" id="A0A2J8A122"/>
<evidence type="ECO:0000256" key="10">
    <source>
        <dbReference type="ARBA" id="ARBA00022833"/>
    </source>
</evidence>
<comment type="catalytic activity">
    <reaction evidence="16">
        <text>phytol + CTP = phytyl phosphate + CDP + H(+)</text>
        <dbReference type="Rhea" id="RHEA:38055"/>
        <dbReference type="ChEBI" id="CHEBI:15378"/>
        <dbReference type="ChEBI" id="CHEBI:17327"/>
        <dbReference type="ChEBI" id="CHEBI:37563"/>
        <dbReference type="ChEBI" id="CHEBI:58069"/>
        <dbReference type="ChEBI" id="CHEBI:75483"/>
        <dbReference type="EC" id="2.7.1.182"/>
    </reaction>
</comment>
<evidence type="ECO:0000313" key="20">
    <source>
        <dbReference type="EMBL" id="PNH06216.1"/>
    </source>
</evidence>
<evidence type="ECO:0000256" key="13">
    <source>
        <dbReference type="ARBA" id="ARBA00023136"/>
    </source>
</evidence>
<comment type="subcellular location">
    <subcellularLocation>
        <location evidence="1">Plastid</location>
        <location evidence="1">Chloroplast membrane</location>
        <topology evidence="1">Multi-pass membrane protein</topology>
    </subcellularLocation>
</comment>
<dbReference type="EMBL" id="PGGS01000250">
    <property type="protein sequence ID" value="PNH06216.1"/>
    <property type="molecule type" value="Genomic_DNA"/>
</dbReference>
<dbReference type="Gene3D" id="6.10.140.2220">
    <property type="match status" value="1"/>
</dbReference>
<keyword evidence="7" id="KW-0479">Metal-binding</keyword>
<feature type="domain" description="MYND-type" evidence="19">
    <location>
        <begin position="924"/>
        <end position="969"/>
    </location>
</feature>
<evidence type="ECO:0000256" key="8">
    <source>
        <dbReference type="ARBA" id="ARBA00022771"/>
    </source>
</evidence>
<keyword evidence="10" id="KW-0862">Zinc</keyword>
<dbReference type="PANTHER" id="PTHR32523:SF8">
    <property type="entry name" value="DOLICHOL KINASE"/>
    <property type="match status" value="1"/>
</dbReference>
<dbReference type="OrthoDB" id="550206at2759"/>
<evidence type="ECO:0000256" key="17">
    <source>
        <dbReference type="PROSITE-ProRule" id="PRU00134"/>
    </source>
</evidence>
<keyword evidence="8 17" id="KW-0863">Zinc-finger</keyword>
<keyword evidence="4" id="KW-0934">Plastid</keyword>
<sequence>MPRQSKSVSAAPSARLVKQHTESLVEAFDALRARPSDRLSFHHLKAAAAAATGLAGEVMRLGNDGRSSPASEALLASLWLPERTRSALLALLALSVRRLATSSLSNAELELYYKLHIGIASLLEDLLGTDWVFYGDEEGGQDDVWSRQYDLEAAAQQAAVLAVRMDALPACSALLASAVADPGRPLLSTTRLAHLTRLCTSFLTVAGSLHTWAQRDEGIESESERCLQSSDARDTLAAVANSCAFEHAARALLKAPDRTTAASLLSDFDMLDSAAHSGDNAPRCHDCSNACSARAILSGPCLQYAMAAHVVAQLAAADGGSVYGLARAELLPPRFAAPSADGGGGPAPRGWRPPRRRLLEEGALLAAMRLWSGGLLQRVPVPLVAISRRAVQVLSLRVLRLATRSAAEHAAMRLQAQQQQQPRGAAGSGGALRGRGAMASAGAAGGEAAAIAAAPPLAALVREEQCCRVAVEALRCATLSARPRPVMYGTRPEEPYGNPARQAEGLADFWGAAVPALHMLLDRHPASDTWASPSGALGPLRLDVPAWPGKGAALLAGNWPLLGRLLAYGEPRQAAALLATGGKLIRLLLPAEAGGGAMGFPPSLSRMRTVAALPLPGMLGALGSCAGGLPAAGEQPAPGLSSPPHQLLHLLGRAARQWLPAAAQLAVALLRAPGGGGGGGGEGGGGEGGCGDGEDSGEGGGGTREQRAAAQMGAVCPIAQWVPALVQAHLLSRGFDGGAASWRQLLLEDMGVVELLGAALGAVLRCICSDAAPAHRGSDGRPYDEVCSDYCDSEDAPSLAQTAEEALPVLAAALACMAATFPSEVAAAVRRGSLTPPTGPQALCAQQQLSRAGLAAVWSIGESLAGQGPRAADPTYDWREGTLVTGGGGEGGASSSSSSGALGAALLAAAAPPAGWPALRACCNPGCVELAGASEAELPLRVCGGCGVARYCSGQCQKAHWAQGHRRACTRRR</sequence>
<evidence type="ECO:0000256" key="5">
    <source>
        <dbReference type="ARBA" id="ARBA00022679"/>
    </source>
</evidence>
<dbReference type="PANTHER" id="PTHR32523">
    <property type="entry name" value="PHYTOL KINASE 1, CHLOROPLASTIC"/>
    <property type="match status" value="1"/>
</dbReference>
<keyword evidence="12" id="KW-1133">Transmembrane helix</keyword>
<dbReference type="SUPFAM" id="SSF144232">
    <property type="entry name" value="HIT/MYND zinc finger-like"/>
    <property type="match status" value="1"/>
</dbReference>
<dbReference type="GO" id="GO:0010276">
    <property type="term" value="F:phytol kinase activity"/>
    <property type="evidence" value="ECO:0007669"/>
    <property type="project" value="UniProtKB-EC"/>
</dbReference>
<evidence type="ECO:0000256" key="9">
    <source>
        <dbReference type="ARBA" id="ARBA00022777"/>
    </source>
</evidence>
<comment type="pathway">
    <text evidence="14">Cofactor biosynthesis; tocopherol biosynthesis.</text>
</comment>
<reference evidence="20 21" key="1">
    <citation type="journal article" date="2017" name="Mol. Biol. Evol.">
        <title>The 4-celled Tetrabaena socialis nuclear genome reveals the essential components for genetic control of cell number at the origin of multicellularity in the volvocine lineage.</title>
        <authorList>
            <person name="Featherston J."/>
            <person name="Arakaki Y."/>
            <person name="Hanschen E.R."/>
            <person name="Ferris P.J."/>
            <person name="Michod R.E."/>
            <person name="Olson B.J.S.C."/>
            <person name="Nozaki H."/>
            <person name="Durand P.M."/>
        </authorList>
    </citation>
    <scope>NUCLEOTIDE SEQUENCE [LARGE SCALE GENOMIC DNA]</scope>
    <source>
        <strain evidence="20 21">NIES-571</strain>
    </source>
</reference>
<organism evidence="20 21">
    <name type="scientific">Tetrabaena socialis</name>
    <dbReference type="NCBI Taxonomy" id="47790"/>
    <lineage>
        <taxon>Eukaryota</taxon>
        <taxon>Viridiplantae</taxon>
        <taxon>Chlorophyta</taxon>
        <taxon>core chlorophytes</taxon>
        <taxon>Chlorophyceae</taxon>
        <taxon>CS clade</taxon>
        <taxon>Chlamydomonadales</taxon>
        <taxon>Tetrabaenaceae</taxon>
        <taxon>Tetrabaena</taxon>
    </lineage>
</organism>
<protein>
    <recommendedName>
        <fullName evidence="15">phytol kinase</fullName>
        <ecNumber evidence="15">2.7.1.182</ecNumber>
    </recommendedName>
</protein>
<evidence type="ECO:0000313" key="21">
    <source>
        <dbReference type="Proteomes" id="UP000236333"/>
    </source>
</evidence>
<feature type="region of interest" description="Disordered" evidence="18">
    <location>
        <begin position="412"/>
        <end position="436"/>
    </location>
</feature>
<evidence type="ECO:0000256" key="1">
    <source>
        <dbReference type="ARBA" id="ARBA00004508"/>
    </source>
</evidence>
<evidence type="ECO:0000256" key="16">
    <source>
        <dbReference type="ARBA" id="ARBA00048889"/>
    </source>
</evidence>
<keyword evidence="5" id="KW-0808">Transferase</keyword>
<feature type="region of interest" description="Disordered" evidence="18">
    <location>
        <begin position="676"/>
        <end position="706"/>
    </location>
</feature>
<dbReference type="EC" id="2.7.1.182" evidence="15"/>
<dbReference type="Pfam" id="PF01753">
    <property type="entry name" value="zf-MYND"/>
    <property type="match status" value="1"/>
</dbReference>
<evidence type="ECO:0000256" key="14">
    <source>
        <dbReference type="ARBA" id="ARBA00024015"/>
    </source>
</evidence>
<evidence type="ECO:0000259" key="19">
    <source>
        <dbReference type="PROSITE" id="PS50865"/>
    </source>
</evidence>
<evidence type="ECO:0000256" key="6">
    <source>
        <dbReference type="ARBA" id="ARBA00022692"/>
    </source>
</evidence>
<evidence type="ECO:0000256" key="11">
    <source>
        <dbReference type="ARBA" id="ARBA00022946"/>
    </source>
</evidence>
<dbReference type="PROSITE" id="PS50865">
    <property type="entry name" value="ZF_MYND_2"/>
    <property type="match status" value="1"/>
</dbReference>
<evidence type="ECO:0000256" key="15">
    <source>
        <dbReference type="ARBA" id="ARBA00039024"/>
    </source>
</evidence>
<dbReference type="GO" id="GO:0009507">
    <property type="term" value="C:chloroplast"/>
    <property type="evidence" value="ECO:0007669"/>
    <property type="project" value="UniProtKB-SubCell"/>
</dbReference>
<dbReference type="GO" id="GO:0016020">
    <property type="term" value="C:membrane"/>
    <property type="evidence" value="ECO:0007669"/>
    <property type="project" value="UniProtKB-SubCell"/>
</dbReference>
<comment type="caution">
    <text evidence="20">The sequence shown here is derived from an EMBL/GenBank/DDBJ whole genome shotgun (WGS) entry which is preliminary data.</text>
</comment>
<evidence type="ECO:0000256" key="18">
    <source>
        <dbReference type="SAM" id="MobiDB-lite"/>
    </source>
</evidence>